<evidence type="ECO:0000313" key="3">
    <source>
        <dbReference type="Proteomes" id="UP001295684"/>
    </source>
</evidence>
<accession>A0AAD2D7D8</accession>
<dbReference type="EMBL" id="CAMPGE010024685">
    <property type="protein sequence ID" value="CAI2382505.1"/>
    <property type="molecule type" value="Genomic_DNA"/>
</dbReference>
<keyword evidence="3" id="KW-1185">Reference proteome</keyword>
<feature type="region of interest" description="Disordered" evidence="1">
    <location>
        <begin position="51"/>
        <end position="74"/>
    </location>
</feature>
<comment type="caution">
    <text evidence="2">The sequence shown here is derived from an EMBL/GenBank/DDBJ whole genome shotgun (WGS) entry which is preliminary data.</text>
</comment>
<protein>
    <submittedName>
        <fullName evidence="2">Uncharacterized protein</fullName>
    </submittedName>
</protein>
<feature type="compositionally biased region" description="Polar residues" evidence="1">
    <location>
        <begin position="59"/>
        <end position="71"/>
    </location>
</feature>
<feature type="region of interest" description="Disordered" evidence="1">
    <location>
        <begin position="346"/>
        <end position="367"/>
    </location>
</feature>
<evidence type="ECO:0000313" key="2">
    <source>
        <dbReference type="EMBL" id="CAI2382505.1"/>
    </source>
</evidence>
<feature type="compositionally biased region" description="Polar residues" evidence="1">
    <location>
        <begin position="350"/>
        <end position="360"/>
    </location>
</feature>
<organism evidence="2 3">
    <name type="scientific">Euplotes crassus</name>
    <dbReference type="NCBI Taxonomy" id="5936"/>
    <lineage>
        <taxon>Eukaryota</taxon>
        <taxon>Sar</taxon>
        <taxon>Alveolata</taxon>
        <taxon>Ciliophora</taxon>
        <taxon>Intramacronucleata</taxon>
        <taxon>Spirotrichea</taxon>
        <taxon>Hypotrichia</taxon>
        <taxon>Euplotida</taxon>
        <taxon>Euplotidae</taxon>
        <taxon>Moneuplotes</taxon>
    </lineage>
</organism>
<feature type="region of interest" description="Disordered" evidence="1">
    <location>
        <begin position="269"/>
        <end position="308"/>
    </location>
</feature>
<reference evidence="2" key="1">
    <citation type="submission" date="2023-07" db="EMBL/GenBank/DDBJ databases">
        <authorList>
            <consortium name="AG Swart"/>
            <person name="Singh M."/>
            <person name="Singh A."/>
            <person name="Seah K."/>
            <person name="Emmerich C."/>
        </authorList>
    </citation>
    <scope>NUCLEOTIDE SEQUENCE</scope>
    <source>
        <strain evidence="2">DP1</strain>
    </source>
</reference>
<name>A0AAD2D7D8_EUPCR</name>
<proteinExistence type="predicted"/>
<sequence length="543" mass="62673">MESDGETNISEINPILDLSDTEFERDGYKEMNEIEQTLKIARSSFASENFIPDIKDHNSGNPSKSPFNSSKTKNELFSMKRKLDKIQNDIARNSDKRSSRNKGDKQLLTRLQILKDDFEDIISLYDPNQYSDKEETSAVSEPKRQENIAFNYNIKVENNTKIYTIGNYDSDNENNEGTPKLHINIDDIESDNQNSGRDRYNKPTSISAKKSTQKKLLINTFQETKNRRLKKHRVNSRNTLNKKQIFTEKASKNPSAKMCQHYRVVDLSNSEEKKKASRKRKVNSRSLSKNSYFTNLQQKYQGKNKSTLKNTARVRKIPMKSEKDLHHQGLDFATKRFNYKKSKILENNKRAPQSPKNTAKINRRKRSPRLVDIRAKRTDSGSKIPRLNLFNKRNTTKAFSSSAKKAISSINKTFNRKKSPIRNLKYLTDTNTNSILRSETKSHSKAARNAFKQNTKGLKTQRPVKKINVDLELMPQLLTYEGEDKEELDMDQVLNISQSSTTEFNVLSSSSEGPNNIVEEKPAVDPLHNLQKKMVKRINFLFD</sequence>
<dbReference type="AlphaFoldDB" id="A0AAD2D7D8"/>
<dbReference type="Proteomes" id="UP001295684">
    <property type="component" value="Unassembled WGS sequence"/>
</dbReference>
<feature type="compositionally biased region" description="Polar residues" evidence="1">
    <location>
        <begin position="287"/>
        <end position="308"/>
    </location>
</feature>
<evidence type="ECO:0000256" key="1">
    <source>
        <dbReference type="SAM" id="MobiDB-lite"/>
    </source>
</evidence>
<feature type="region of interest" description="Disordered" evidence="1">
    <location>
        <begin position="188"/>
        <end position="212"/>
    </location>
</feature>
<gene>
    <name evidence="2" type="ORF">ECRASSUSDP1_LOCUS23979</name>
</gene>